<dbReference type="PANTHER" id="PTHR18895">
    <property type="entry name" value="HEMK METHYLTRANSFERASE"/>
    <property type="match status" value="1"/>
</dbReference>
<organism evidence="2">
    <name type="scientific">Ignisphaera aggregans</name>
    <dbReference type="NCBI Taxonomy" id="334771"/>
    <lineage>
        <taxon>Archaea</taxon>
        <taxon>Thermoproteota</taxon>
        <taxon>Thermoprotei</taxon>
        <taxon>Desulfurococcales</taxon>
        <taxon>Desulfurococcaceae</taxon>
        <taxon>Ignisphaera</taxon>
    </lineage>
</organism>
<dbReference type="PANTHER" id="PTHR18895:SF74">
    <property type="entry name" value="MTRF1L RELEASE FACTOR GLUTAMINE METHYLTRANSFERASE"/>
    <property type="match status" value="1"/>
</dbReference>
<dbReference type="CDD" id="cd02440">
    <property type="entry name" value="AdoMet_MTases"/>
    <property type="match status" value="1"/>
</dbReference>
<reference evidence="2" key="1">
    <citation type="journal article" date="2020" name="mSystems">
        <title>Genome- and Community-Level Interaction Insights into Carbon Utilization and Element Cycling Functions of Hydrothermarchaeota in Hydrothermal Sediment.</title>
        <authorList>
            <person name="Zhou Z."/>
            <person name="Liu Y."/>
            <person name="Xu W."/>
            <person name="Pan J."/>
            <person name="Luo Z.H."/>
            <person name="Li M."/>
        </authorList>
    </citation>
    <scope>NUCLEOTIDE SEQUENCE [LARGE SCALE GENOMIC DNA]</scope>
    <source>
        <strain evidence="2">SpSt-618</strain>
    </source>
</reference>
<evidence type="ECO:0000313" key="2">
    <source>
        <dbReference type="EMBL" id="HGN37374.1"/>
    </source>
</evidence>
<dbReference type="SUPFAM" id="SSF53335">
    <property type="entry name" value="S-adenosyl-L-methionine-dependent methyltransferases"/>
    <property type="match status" value="1"/>
</dbReference>
<name>A0A7J3I9D5_9CREN</name>
<feature type="domain" description="Methyltransferase small" evidence="1">
    <location>
        <begin position="76"/>
        <end position="149"/>
    </location>
</feature>
<dbReference type="InterPro" id="IPR007848">
    <property type="entry name" value="Small_mtfrase_dom"/>
</dbReference>
<comment type="caution">
    <text evidence="2">The sequence shown here is derived from an EMBL/GenBank/DDBJ whole genome shotgun (WGS) entry which is preliminary data.</text>
</comment>
<proteinExistence type="predicted"/>
<dbReference type="InterPro" id="IPR029063">
    <property type="entry name" value="SAM-dependent_MTases_sf"/>
</dbReference>
<sequence>MWMIITGWMSVNLADRVIVITVVSVVKFLHKVLWRYGTLNRYIVYRTFIPFYFISSKTMLTIARAIMGSVYADSFGDIGSGSGYIAIELLKQYGNLYGIAVDVSKESALATKINARRFNVFDRIDVVQCISGQCLRSRSLDIAISNPPYLPCPKEWSEALCTDSDERIYIDVVVQLIRISKKLAIVSSSSLTRCSKFITKLVKGVEIYRRNTGLDTIKIYLLVPK</sequence>
<evidence type="ECO:0000259" key="1">
    <source>
        <dbReference type="Pfam" id="PF05175"/>
    </source>
</evidence>
<dbReference type="GO" id="GO:0008168">
    <property type="term" value="F:methyltransferase activity"/>
    <property type="evidence" value="ECO:0007669"/>
    <property type="project" value="InterPro"/>
</dbReference>
<dbReference type="Pfam" id="PF05175">
    <property type="entry name" value="MTS"/>
    <property type="match status" value="1"/>
</dbReference>
<dbReference type="Gene3D" id="3.40.50.150">
    <property type="entry name" value="Vaccinia Virus protein VP39"/>
    <property type="match status" value="1"/>
</dbReference>
<dbReference type="InterPro" id="IPR050320">
    <property type="entry name" value="N5-glutamine_MTase"/>
</dbReference>
<protein>
    <recommendedName>
        <fullName evidence="1">Methyltransferase small domain-containing protein</fullName>
    </recommendedName>
</protein>
<accession>A0A7J3I9D5</accession>
<dbReference type="AlphaFoldDB" id="A0A7J3I9D5"/>
<dbReference type="EMBL" id="DTAI01000219">
    <property type="protein sequence ID" value="HGN37374.1"/>
    <property type="molecule type" value="Genomic_DNA"/>
</dbReference>
<gene>
    <name evidence="2" type="ORF">ENT87_07510</name>
</gene>